<evidence type="ECO:0000259" key="2">
    <source>
        <dbReference type="Pfam" id="PF13456"/>
    </source>
</evidence>
<reference evidence="3 4" key="1">
    <citation type="submission" date="2021-05" db="EMBL/GenBank/DDBJ databases">
        <title>Genome Assembly of Synthetic Allotetraploid Brassica napus Reveals Homoeologous Exchanges between Subgenomes.</title>
        <authorList>
            <person name="Davis J.T."/>
        </authorList>
    </citation>
    <scope>NUCLEOTIDE SEQUENCE [LARGE SCALE GENOMIC DNA]</scope>
    <source>
        <strain evidence="4">cv. Da-Ae</strain>
        <tissue evidence="3">Seedling</tissue>
    </source>
</reference>
<feature type="compositionally biased region" description="Polar residues" evidence="1">
    <location>
        <begin position="118"/>
        <end position="128"/>
    </location>
</feature>
<dbReference type="CDD" id="cd06222">
    <property type="entry name" value="RNase_H_like"/>
    <property type="match status" value="1"/>
</dbReference>
<keyword evidence="4" id="KW-1185">Reference proteome</keyword>
<organism evidence="3 4">
    <name type="scientific">Brassica napus</name>
    <name type="common">Rape</name>
    <dbReference type="NCBI Taxonomy" id="3708"/>
    <lineage>
        <taxon>Eukaryota</taxon>
        <taxon>Viridiplantae</taxon>
        <taxon>Streptophyta</taxon>
        <taxon>Embryophyta</taxon>
        <taxon>Tracheophyta</taxon>
        <taxon>Spermatophyta</taxon>
        <taxon>Magnoliopsida</taxon>
        <taxon>eudicotyledons</taxon>
        <taxon>Gunneridae</taxon>
        <taxon>Pentapetalae</taxon>
        <taxon>rosids</taxon>
        <taxon>malvids</taxon>
        <taxon>Brassicales</taxon>
        <taxon>Brassicaceae</taxon>
        <taxon>Brassiceae</taxon>
        <taxon>Brassica</taxon>
    </lineage>
</organism>
<feature type="compositionally biased region" description="Basic and acidic residues" evidence="1">
    <location>
        <begin position="159"/>
        <end position="169"/>
    </location>
</feature>
<dbReference type="Pfam" id="PF13456">
    <property type="entry name" value="RVT_3"/>
    <property type="match status" value="1"/>
</dbReference>
<feature type="region of interest" description="Disordered" evidence="1">
    <location>
        <begin position="1"/>
        <end position="274"/>
    </location>
</feature>
<proteinExistence type="predicted"/>
<dbReference type="Proteomes" id="UP000824890">
    <property type="component" value="Unassembled WGS sequence"/>
</dbReference>
<feature type="compositionally biased region" description="Low complexity" evidence="1">
    <location>
        <begin position="256"/>
        <end position="271"/>
    </location>
</feature>
<feature type="compositionally biased region" description="Polar residues" evidence="1">
    <location>
        <begin position="210"/>
        <end position="230"/>
    </location>
</feature>
<dbReference type="PANTHER" id="PTHR47074:SF49">
    <property type="entry name" value="POLYNUCLEOTIDYL TRANSFERASE, RIBONUCLEASE H-LIKE SUPERFAMILY PROTEIN"/>
    <property type="match status" value="1"/>
</dbReference>
<dbReference type="InterPro" id="IPR012337">
    <property type="entry name" value="RNaseH-like_sf"/>
</dbReference>
<comment type="caution">
    <text evidence="3">The sequence shown here is derived from an EMBL/GenBank/DDBJ whole genome shotgun (WGS) entry which is preliminary data.</text>
</comment>
<evidence type="ECO:0000313" key="3">
    <source>
        <dbReference type="EMBL" id="KAH0883098.1"/>
    </source>
</evidence>
<dbReference type="InterPro" id="IPR002156">
    <property type="entry name" value="RNaseH_domain"/>
</dbReference>
<feature type="compositionally biased region" description="Basic and acidic residues" evidence="1">
    <location>
        <begin position="178"/>
        <end position="190"/>
    </location>
</feature>
<dbReference type="Gene3D" id="3.30.420.10">
    <property type="entry name" value="Ribonuclease H-like superfamily/Ribonuclease H"/>
    <property type="match status" value="1"/>
</dbReference>
<accession>A0ABQ7ZSA0</accession>
<feature type="compositionally biased region" description="Basic and acidic residues" evidence="1">
    <location>
        <begin position="36"/>
        <end position="47"/>
    </location>
</feature>
<feature type="compositionally biased region" description="Basic and acidic residues" evidence="1">
    <location>
        <begin position="100"/>
        <end position="117"/>
    </location>
</feature>
<feature type="compositionally biased region" description="Basic and acidic residues" evidence="1">
    <location>
        <begin position="61"/>
        <end position="71"/>
    </location>
</feature>
<gene>
    <name evidence="3" type="ORF">HID58_059194</name>
</gene>
<feature type="compositionally biased region" description="Basic and acidic residues" evidence="1">
    <location>
        <begin position="137"/>
        <end position="150"/>
    </location>
</feature>
<feature type="compositionally biased region" description="Basic and acidic residues" evidence="1">
    <location>
        <begin position="198"/>
        <end position="208"/>
    </location>
</feature>
<dbReference type="EMBL" id="JAGKQM010000014">
    <property type="protein sequence ID" value="KAH0883098.1"/>
    <property type="molecule type" value="Genomic_DNA"/>
</dbReference>
<name>A0ABQ7ZSA0_BRANA</name>
<protein>
    <recommendedName>
        <fullName evidence="2">RNase H type-1 domain-containing protein</fullName>
    </recommendedName>
</protein>
<dbReference type="PANTHER" id="PTHR47074">
    <property type="entry name" value="BNAC02G40300D PROTEIN"/>
    <property type="match status" value="1"/>
</dbReference>
<sequence length="521" mass="57843">MARLDEKMRNYEDRRREKGSQALKHVELPIPYSRRNKYDDHREDQRYNSRHQRHFSPVVSEFRRGRDDPSSDRPFLIGPASRTESRVRISERANNVLGSHRIDGDKQEGRTEHRKTPSQDSVSKTIQSPALPARTPHSSDLRRTLIRREEEADSGVRLSTDRRPAKERLLPPTIPHSSDLRRSLSLREEGETVGAQRSADRTPARDRLSLPSNGKSKLVHQGTSTGSSRLQDIEIQYLEEIIEPPRLDSNTRPSASRSPGTLSSPPGGSSPIRTLSEDRRHVSLRLGPLPASSQSDIPIQSRLSDGPAIVTRSVARRKAGTSTEKKRYNASPLQGINLKKRRDSRAWKGAQESQHNPAVSQCVDPSLLAPNNLLPPPSSLSRSNTWSLYSDAAWDSKTGRCGMGWHFRDYTDAPAGNFSSHRRSVLSALVAEALALKAAVQSAVTRGVDSLRVFSDSKSLITLLSTKKNHAWIQGILFDIHSLSVSFSSISFHFIPRLGDTLADTIAKSALLSLSNSPACG</sequence>
<dbReference type="InterPro" id="IPR052929">
    <property type="entry name" value="RNase_H-like_EbsB-rel"/>
</dbReference>
<evidence type="ECO:0000256" key="1">
    <source>
        <dbReference type="SAM" id="MobiDB-lite"/>
    </source>
</evidence>
<dbReference type="InterPro" id="IPR036397">
    <property type="entry name" value="RNaseH_sf"/>
</dbReference>
<evidence type="ECO:0000313" key="4">
    <source>
        <dbReference type="Proteomes" id="UP000824890"/>
    </source>
</evidence>
<dbReference type="SUPFAM" id="SSF53098">
    <property type="entry name" value="Ribonuclease H-like"/>
    <property type="match status" value="1"/>
</dbReference>
<dbReference type="InterPro" id="IPR044730">
    <property type="entry name" value="RNase_H-like_dom_plant"/>
</dbReference>
<feature type="domain" description="RNase H type-1" evidence="2">
    <location>
        <begin position="390"/>
        <end position="510"/>
    </location>
</feature>
<feature type="compositionally biased region" description="Basic and acidic residues" evidence="1">
    <location>
        <begin position="1"/>
        <end position="27"/>
    </location>
</feature>